<keyword evidence="4" id="KW-0862">Zinc</keyword>
<feature type="region of interest" description="Disordered" evidence="5">
    <location>
        <begin position="120"/>
        <end position="139"/>
    </location>
</feature>
<dbReference type="InterPro" id="IPR009000">
    <property type="entry name" value="Transl_B-barrel_sf"/>
</dbReference>
<dbReference type="InterPro" id="IPR051335">
    <property type="entry name" value="Alanyl-tRNA_Editing_Enzymes"/>
</dbReference>
<dbReference type="AlphaFoldDB" id="A0A1Y1ZFX6"/>
<evidence type="ECO:0000256" key="1">
    <source>
        <dbReference type="ARBA" id="ARBA00001947"/>
    </source>
</evidence>
<dbReference type="GO" id="GO:0046872">
    <property type="term" value="F:metal ion binding"/>
    <property type="evidence" value="ECO:0007669"/>
    <property type="project" value="UniProtKB-KW"/>
</dbReference>
<keyword evidence="8" id="KW-1185">Reference proteome</keyword>
<feature type="domain" description="Threonyl/alanyl tRNA synthetase SAD" evidence="6">
    <location>
        <begin position="269"/>
        <end position="312"/>
    </location>
</feature>
<protein>
    <recommendedName>
        <fullName evidence="6">Threonyl/alanyl tRNA synthetase SAD domain-containing protein</fullName>
    </recommendedName>
</protein>
<dbReference type="Gene3D" id="3.30.980.10">
    <property type="entry name" value="Threonyl-trna Synthetase, Chain A, domain 2"/>
    <property type="match status" value="1"/>
</dbReference>
<comment type="cofactor">
    <cofactor evidence="1">
        <name>Zn(2+)</name>
        <dbReference type="ChEBI" id="CHEBI:29105"/>
    </cofactor>
</comment>
<evidence type="ECO:0000259" key="6">
    <source>
        <dbReference type="SMART" id="SM00863"/>
    </source>
</evidence>
<dbReference type="GO" id="GO:0043039">
    <property type="term" value="P:tRNA aminoacylation"/>
    <property type="evidence" value="ECO:0007669"/>
    <property type="project" value="InterPro"/>
</dbReference>
<dbReference type="STRING" id="1231657.A0A1Y1ZFX6"/>
<dbReference type="SUPFAM" id="SSF55186">
    <property type="entry name" value="ThrRS/AlaRS common domain"/>
    <property type="match status" value="1"/>
</dbReference>
<feature type="compositionally biased region" description="Polar residues" evidence="5">
    <location>
        <begin position="128"/>
        <end position="139"/>
    </location>
</feature>
<keyword evidence="3" id="KW-0479">Metal-binding</keyword>
<name>A0A1Y1ZFX6_9PLEO</name>
<comment type="similarity">
    <text evidence="2">Belongs to the class-II aminoacyl-tRNA synthetase family. Alax-L subfamily.</text>
</comment>
<dbReference type="SUPFAM" id="SSF50447">
    <property type="entry name" value="Translation proteins"/>
    <property type="match status" value="1"/>
</dbReference>
<evidence type="ECO:0000256" key="2">
    <source>
        <dbReference type="ARBA" id="ARBA00008429"/>
    </source>
</evidence>
<feature type="compositionally biased region" description="Basic and acidic residues" evidence="5">
    <location>
        <begin position="83"/>
        <end position="92"/>
    </location>
</feature>
<feature type="region of interest" description="Disordered" evidence="5">
    <location>
        <begin position="75"/>
        <end position="101"/>
    </location>
</feature>
<evidence type="ECO:0000256" key="3">
    <source>
        <dbReference type="ARBA" id="ARBA00022723"/>
    </source>
</evidence>
<dbReference type="Proteomes" id="UP000193144">
    <property type="component" value="Unassembled WGS sequence"/>
</dbReference>
<dbReference type="OrthoDB" id="288942at2759"/>
<dbReference type="PANTHER" id="PTHR43462">
    <property type="entry name" value="ALANYL-TRNA EDITING PROTEIN"/>
    <property type="match status" value="1"/>
</dbReference>
<dbReference type="SMART" id="SM00863">
    <property type="entry name" value="tRNA_SAD"/>
    <property type="match status" value="1"/>
</dbReference>
<organism evidence="7 8">
    <name type="scientific">Clohesyomyces aquaticus</name>
    <dbReference type="NCBI Taxonomy" id="1231657"/>
    <lineage>
        <taxon>Eukaryota</taxon>
        <taxon>Fungi</taxon>
        <taxon>Dikarya</taxon>
        <taxon>Ascomycota</taxon>
        <taxon>Pezizomycotina</taxon>
        <taxon>Dothideomycetes</taxon>
        <taxon>Pleosporomycetidae</taxon>
        <taxon>Pleosporales</taxon>
        <taxon>Lindgomycetaceae</taxon>
        <taxon>Clohesyomyces</taxon>
    </lineage>
</organism>
<dbReference type="GO" id="GO:0005524">
    <property type="term" value="F:ATP binding"/>
    <property type="evidence" value="ECO:0007669"/>
    <property type="project" value="InterPro"/>
</dbReference>
<dbReference type="FunFam" id="2.40.30.130:FF:000003">
    <property type="entry name" value="alanyl-tRNA editing protein Aarsd1"/>
    <property type="match status" value="1"/>
</dbReference>
<accession>A0A1Y1ZFX6</accession>
<dbReference type="InterPro" id="IPR012947">
    <property type="entry name" value="tRNA_SAD"/>
</dbReference>
<dbReference type="InterPro" id="IPR018163">
    <property type="entry name" value="Thr/Ala-tRNA-synth_IIc_edit"/>
</dbReference>
<dbReference type="GO" id="GO:0002196">
    <property type="term" value="F:Ser-tRNA(Ala) deacylase activity"/>
    <property type="evidence" value="ECO:0007669"/>
    <property type="project" value="TreeGrafter"/>
</dbReference>
<dbReference type="Gene3D" id="2.40.30.130">
    <property type="match status" value="1"/>
</dbReference>
<evidence type="ECO:0000256" key="5">
    <source>
        <dbReference type="SAM" id="MobiDB-lite"/>
    </source>
</evidence>
<reference evidence="7 8" key="1">
    <citation type="submission" date="2016-07" db="EMBL/GenBank/DDBJ databases">
        <title>Pervasive Adenine N6-methylation of Active Genes in Fungi.</title>
        <authorList>
            <consortium name="DOE Joint Genome Institute"/>
            <person name="Mondo S.J."/>
            <person name="Dannebaum R.O."/>
            <person name="Kuo R.C."/>
            <person name="Labutti K."/>
            <person name="Haridas S."/>
            <person name="Kuo A."/>
            <person name="Salamov A."/>
            <person name="Ahrendt S.R."/>
            <person name="Lipzen A."/>
            <person name="Sullivan W."/>
            <person name="Andreopoulos W.B."/>
            <person name="Clum A."/>
            <person name="Lindquist E."/>
            <person name="Daum C."/>
            <person name="Ramamoorthy G.K."/>
            <person name="Gryganskyi A."/>
            <person name="Culley D."/>
            <person name="Magnuson J.K."/>
            <person name="James T.Y."/>
            <person name="O'Malley M.A."/>
            <person name="Stajich J.E."/>
            <person name="Spatafora J.W."/>
            <person name="Visel A."/>
            <person name="Grigoriev I.V."/>
        </authorList>
    </citation>
    <scope>NUCLEOTIDE SEQUENCE [LARGE SCALE GENOMIC DNA]</scope>
    <source>
        <strain evidence="7 8">CBS 115471</strain>
    </source>
</reference>
<evidence type="ECO:0000313" key="8">
    <source>
        <dbReference type="Proteomes" id="UP000193144"/>
    </source>
</evidence>
<dbReference type="PANTHER" id="PTHR43462:SF1">
    <property type="entry name" value="ALANYL-TRNA EDITING PROTEIN AARSD1"/>
    <property type="match status" value="1"/>
</dbReference>
<evidence type="ECO:0000313" key="7">
    <source>
        <dbReference type="EMBL" id="ORY08745.1"/>
    </source>
</evidence>
<proteinExistence type="inferred from homology"/>
<comment type="caution">
    <text evidence="7">The sequence shown here is derived from an EMBL/GenBank/DDBJ whole genome shotgun (WGS) entry which is preliminary data.</text>
</comment>
<dbReference type="GO" id="GO:0004812">
    <property type="term" value="F:aminoacyl-tRNA ligase activity"/>
    <property type="evidence" value="ECO:0007669"/>
    <property type="project" value="InterPro"/>
</dbReference>
<evidence type="ECO:0000256" key="4">
    <source>
        <dbReference type="ARBA" id="ARBA00022833"/>
    </source>
</evidence>
<dbReference type="EMBL" id="MCFA01000096">
    <property type="protein sequence ID" value="ORY08745.1"/>
    <property type="molecule type" value="Genomic_DNA"/>
</dbReference>
<sequence>MAPVFTPSAFQHYPLLPYFMSAAFRRLYSSPIFHRHASHSTMSVAGPLPSIVGALRCQNDSYLQTLETEVVSCSEYIPPPTTDKSKQKKSTDPSKGFENGANGSSAKTWLLEFQDSVLFPEGGGQPTDHGSITPLSGSSPSEAIPITSVQRHGLRCIHFSSVPLTPGTPVLQSVDFARRWDHMQQHTGQHLLSAIMDSMSLETLSWTMGSAGEMNSIEIARKPSPSELALVQEKCNTAIRENHPITVETPSDAKTDSLPGDYDHEKGVVRVIAIGDLDRNPCCGTHLKQTSHIGLILLHHMQTIRGTNCRLYFSAGDRAIGIASGAIGALRSMSTALSCGNAPEEVQAKVLKMGEDLAGARRAEKKLLGEIAMFEGERVKAVLRTRKSAFSHRATGGLDFVNLVWTEVKEAAKEKGVVVLASGEGKAGGILMIVGQPALVESYAARAKEVISSVKGGGKGDKWQGKVVEWNKGDIEALRQAVEG</sequence>
<gene>
    <name evidence="7" type="ORF">BCR34DRAFT_569543</name>
</gene>
<dbReference type="Pfam" id="PF07973">
    <property type="entry name" value="tRNA_SAD"/>
    <property type="match status" value="1"/>
</dbReference>